<sequence>MKKYFKVFYIMLFFTSLLFAEQKKDVNLTKSSCTIAVAAVEETANSQISEIAGKAPYYLIFDEKGILLQSIKNPAQNSRRNSSSLVVDFLVQESCKTVIAGKFGTKMQKQLKANNIQFYEHEGIAKEVLQSFTKK</sequence>
<evidence type="ECO:0000313" key="4">
    <source>
        <dbReference type="Proteomes" id="UP000326061"/>
    </source>
</evidence>
<reference evidence="4" key="1">
    <citation type="submission" date="2019-06" db="EMBL/GenBank/DDBJ databases">
        <title>Sulfurimonas gotlandica sp. nov., a chemoautotrophic and psychrotolerant epsilonproteobacterium isolated from a pelagic redoxcline, and an emended description of the genus Sulfurimonas.</title>
        <authorList>
            <person name="Wang S."/>
            <person name="Jiang L."/>
            <person name="Shao Z."/>
        </authorList>
    </citation>
    <scope>NUCLEOTIDE SEQUENCE [LARGE SCALE GENOMIC DNA]</scope>
    <source>
        <strain evidence="4">1-1N</strain>
    </source>
</reference>
<keyword evidence="1" id="KW-0732">Signal</keyword>
<evidence type="ECO:0000256" key="1">
    <source>
        <dbReference type="SAM" id="SignalP"/>
    </source>
</evidence>
<gene>
    <name evidence="3" type="ORF">FJR47_03540</name>
</gene>
<dbReference type="InterPro" id="IPR036105">
    <property type="entry name" value="DiNase_FeMo-co_biosyn_sf"/>
</dbReference>
<protein>
    <recommendedName>
        <fullName evidence="2">Dinitrogenase iron-molybdenum cofactor biosynthesis domain-containing protein</fullName>
    </recommendedName>
</protein>
<dbReference type="KEGG" id="suln:FJR47_03540"/>
<dbReference type="SUPFAM" id="SSF53146">
    <property type="entry name" value="Nitrogenase accessory factor-like"/>
    <property type="match status" value="1"/>
</dbReference>
<dbReference type="InterPro" id="IPR003731">
    <property type="entry name" value="Di-Nase_FeMo-co_biosynth"/>
</dbReference>
<organism evidence="3 4">
    <name type="scientific">Sulfurimonas xiamenensis</name>
    <dbReference type="NCBI Taxonomy" id="2590021"/>
    <lineage>
        <taxon>Bacteria</taxon>
        <taxon>Pseudomonadati</taxon>
        <taxon>Campylobacterota</taxon>
        <taxon>Epsilonproteobacteria</taxon>
        <taxon>Campylobacterales</taxon>
        <taxon>Sulfurimonadaceae</taxon>
        <taxon>Sulfurimonas</taxon>
    </lineage>
</organism>
<dbReference type="Proteomes" id="UP000326061">
    <property type="component" value="Chromosome"/>
</dbReference>
<feature type="domain" description="Dinitrogenase iron-molybdenum cofactor biosynthesis" evidence="2">
    <location>
        <begin position="45"/>
        <end position="133"/>
    </location>
</feature>
<dbReference type="PANTHER" id="PTHR42983:SF1">
    <property type="entry name" value="IRON-MOLYBDENUM PROTEIN"/>
    <property type="match status" value="1"/>
</dbReference>
<feature type="chain" id="PRO_5042584598" description="Dinitrogenase iron-molybdenum cofactor biosynthesis domain-containing protein" evidence="1">
    <location>
        <begin position="21"/>
        <end position="135"/>
    </location>
</feature>
<evidence type="ECO:0000313" key="3">
    <source>
        <dbReference type="EMBL" id="QFR43027.1"/>
    </source>
</evidence>
<dbReference type="Gene3D" id="3.30.420.130">
    <property type="entry name" value="Dinitrogenase iron-molybdenum cofactor biosynthesis domain"/>
    <property type="match status" value="1"/>
</dbReference>
<dbReference type="RefSeq" id="WP_152299090.1">
    <property type="nucleotide sequence ID" value="NZ_CP041166.1"/>
</dbReference>
<dbReference type="AlphaFoldDB" id="A0AAJ4DMD2"/>
<dbReference type="Pfam" id="PF02579">
    <property type="entry name" value="Nitro_FeMo-Co"/>
    <property type="match status" value="1"/>
</dbReference>
<name>A0AAJ4DMD2_9BACT</name>
<accession>A0AAJ4DMD2</accession>
<dbReference type="PANTHER" id="PTHR42983">
    <property type="entry name" value="DINITROGENASE IRON-MOLYBDENUM COFACTOR PROTEIN-RELATED"/>
    <property type="match status" value="1"/>
</dbReference>
<keyword evidence="4" id="KW-1185">Reference proteome</keyword>
<proteinExistence type="predicted"/>
<feature type="signal peptide" evidence="1">
    <location>
        <begin position="1"/>
        <end position="20"/>
    </location>
</feature>
<dbReference type="EMBL" id="CP041166">
    <property type="protein sequence ID" value="QFR43027.1"/>
    <property type="molecule type" value="Genomic_DNA"/>
</dbReference>
<evidence type="ECO:0000259" key="2">
    <source>
        <dbReference type="Pfam" id="PF02579"/>
    </source>
</evidence>